<name>A0A6I4WAU4_9ACTN</name>
<gene>
    <name evidence="2" type="ORF">GQ466_13985</name>
</gene>
<feature type="region of interest" description="Disordered" evidence="1">
    <location>
        <begin position="1"/>
        <end position="96"/>
    </location>
</feature>
<feature type="compositionally biased region" description="Acidic residues" evidence="1">
    <location>
        <begin position="82"/>
        <end position="96"/>
    </location>
</feature>
<feature type="compositionally biased region" description="Gly residues" evidence="1">
    <location>
        <begin position="49"/>
        <end position="68"/>
    </location>
</feature>
<protein>
    <submittedName>
        <fullName evidence="2">Uncharacterized protein</fullName>
    </submittedName>
</protein>
<evidence type="ECO:0000313" key="3">
    <source>
        <dbReference type="Proteomes" id="UP000431901"/>
    </source>
</evidence>
<sequence>MNDNRRTARELAEELASNPDDPRFRNRRPGIRATRRISREDADADTAGMEGGFGTTGGGSPGGNGFGRTQGQAVPDTPPGDELGETSTDDGDIPRP</sequence>
<keyword evidence="3" id="KW-1185">Reference proteome</keyword>
<reference evidence="2 3" key="1">
    <citation type="submission" date="2019-12" db="EMBL/GenBank/DDBJ databases">
        <title>Nocardia macrotermitis sp. nov. and Nocardia aurantia sp. nov., isolated from the gut of the fungus growing-termite Macrotermes natalensis.</title>
        <authorList>
            <person name="Christine B."/>
            <person name="Rene B."/>
        </authorList>
    </citation>
    <scope>NUCLEOTIDE SEQUENCE [LARGE SCALE GENOMIC DNA]</scope>
    <source>
        <strain evidence="2 3">DSM 102126</strain>
    </source>
</reference>
<dbReference type="AlphaFoldDB" id="A0A6I4WAU4"/>
<evidence type="ECO:0000256" key="1">
    <source>
        <dbReference type="SAM" id="MobiDB-lite"/>
    </source>
</evidence>
<comment type="caution">
    <text evidence="2">The sequence shown here is derived from an EMBL/GenBank/DDBJ whole genome shotgun (WGS) entry which is preliminary data.</text>
</comment>
<proteinExistence type="predicted"/>
<evidence type="ECO:0000313" key="2">
    <source>
        <dbReference type="EMBL" id="MXQ65146.1"/>
    </source>
</evidence>
<organism evidence="2 3">
    <name type="scientific">Actinomadura rayongensis</name>
    <dbReference type="NCBI Taxonomy" id="1429076"/>
    <lineage>
        <taxon>Bacteria</taxon>
        <taxon>Bacillati</taxon>
        <taxon>Actinomycetota</taxon>
        <taxon>Actinomycetes</taxon>
        <taxon>Streptosporangiales</taxon>
        <taxon>Thermomonosporaceae</taxon>
        <taxon>Actinomadura</taxon>
    </lineage>
</organism>
<dbReference type="EMBL" id="WUTW01000002">
    <property type="protein sequence ID" value="MXQ65146.1"/>
    <property type="molecule type" value="Genomic_DNA"/>
</dbReference>
<dbReference type="RefSeq" id="WP_161103280.1">
    <property type="nucleotide sequence ID" value="NZ_JBHLYI010000010.1"/>
</dbReference>
<accession>A0A6I4WAU4</accession>
<dbReference type="Proteomes" id="UP000431901">
    <property type="component" value="Unassembled WGS sequence"/>
</dbReference>
<feature type="compositionally biased region" description="Basic and acidic residues" evidence="1">
    <location>
        <begin position="1"/>
        <end position="12"/>
    </location>
</feature>
<feature type="compositionally biased region" description="Basic residues" evidence="1">
    <location>
        <begin position="25"/>
        <end position="36"/>
    </location>
</feature>